<accession>A0ABD1ET53</accession>
<evidence type="ECO:0000313" key="11">
    <source>
        <dbReference type="EMBL" id="KAL1501773.1"/>
    </source>
</evidence>
<evidence type="ECO:0000313" key="12">
    <source>
        <dbReference type="Proteomes" id="UP001566132"/>
    </source>
</evidence>
<feature type="chain" id="PRO_5044851084" description="Intimal thickness related receptor IRP domain-containing protein" evidence="8">
    <location>
        <begin position="21"/>
        <end position="729"/>
    </location>
</feature>
<evidence type="ECO:0008006" key="13">
    <source>
        <dbReference type="Google" id="ProtNLM"/>
    </source>
</evidence>
<feature type="transmembrane region" description="Helical" evidence="7">
    <location>
        <begin position="335"/>
        <end position="355"/>
    </location>
</feature>
<evidence type="ECO:0000259" key="9">
    <source>
        <dbReference type="Pfam" id="PF10192"/>
    </source>
</evidence>
<comment type="caution">
    <text evidence="11">The sequence shown here is derived from an EMBL/GenBank/DDBJ whole genome shotgun (WGS) entry which is preliminary data.</text>
</comment>
<feature type="transmembrane region" description="Helical" evidence="7">
    <location>
        <begin position="507"/>
        <end position="528"/>
    </location>
</feature>
<dbReference type="Pfam" id="PF10192">
    <property type="entry name" value="GPR180-TMEM145_TM"/>
    <property type="match status" value="1"/>
</dbReference>
<feature type="signal peptide" evidence="8">
    <location>
        <begin position="1"/>
        <end position="20"/>
    </location>
</feature>
<dbReference type="InterPro" id="IPR047831">
    <property type="entry name" value="GPR180/TMEM145"/>
</dbReference>
<sequence length="729" mass="82800">MMKALLLIFVHLFNYYFCNCKYVEGTLKTHNNWAFLARFCFLSEEGQFEYIIDYNENQGDVNLLLYYDTEDQWPAVYKSNKTCDDREAVLNVQQNQIVNLTARVPGAREFAGCQFRPVIYTTPAPVFTIKIPTPKSNPAIRTKGTVKIKITPTTIPTTTSTERLSSTTSLSDVAGTTTLWSSSYSTVEDVSTVTSTTSISPEETTLSMMEESHYENTPIKKRSLPEKPRSLNEYFGRGRFLNCHNARRFRSSRERWWFIAVSNCNGSKGIDINYQLLMTNGAPGDYWHEHFSADEFYILPILLAFSIAYSFLMLGITVCSLELKQRQLLHTTYKIFVASCILQLIGILLMCIVYLKMAISGRESPGFKRFANMLMGASETCFLLLLLLLAKGFTITRGRLSVKGTIKLTIFMCVYVTTYLTIFVYEAVVFDPGEVLYLYESIAGYCLILLRLCAWGMFICSTVITLKKYPEKSNFYYPFNLFGTLWFIAGPAFILSANSYIDKWVRESVVCAVLLFISFGGHLMFLILTMPSVANKNFPYHVRTTQIGIMEVNGNAGTSTIEQFGHHTYEPRLGIREHTVIIPLTRRTEEIFEGMFSQNTFARPQVAELSNEMKETAENSARNTAIENVLNWSTAKNIPALDFSGFERIKNKRDSIGSATSKLTDNSCQNDQNTRRPSLSNQLNLNNQNVSTNYEDFVRHIPIELFTVSKVVDGSSPQNSPKRNDSFQK</sequence>
<protein>
    <recommendedName>
        <fullName evidence="13">Intimal thickness related receptor IRP domain-containing protein</fullName>
    </recommendedName>
</protein>
<evidence type="ECO:0000256" key="5">
    <source>
        <dbReference type="ARBA" id="ARBA00023180"/>
    </source>
</evidence>
<keyword evidence="12" id="KW-1185">Reference proteome</keyword>
<feature type="region of interest" description="Disordered" evidence="6">
    <location>
        <begin position="657"/>
        <end position="684"/>
    </location>
</feature>
<evidence type="ECO:0000256" key="7">
    <source>
        <dbReference type="SAM" id="Phobius"/>
    </source>
</evidence>
<dbReference type="Pfam" id="PF21892">
    <property type="entry name" value="TMEM145_N"/>
    <property type="match status" value="2"/>
</dbReference>
<proteinExistence type="predicted"/>
<dbReference type="PANTHER" id="PTHR23252">
    <property type="entry name" value="INTIMAL THICKNESS RECEPTOR-RELATED"/>
    <property type="match status" value="1"/>
</dbReference>
<keyword evidence="3 7" id="KW-1133">Transmembrane helix</keyword>
<name>A0ABD1ET53_HYPHA</name>
<dbReference type="AlphaFoldDB" id="A0ABD1ET53"/>
<feature type="domain" description="GPR180/TMEM145 transmembrane" evidence="9">
    <location>
        <begin position="312"/>
        <end position="524"/>
    </location>
</feature>
<reference evidence="11 12" key="1">
    <citation type="submission" date="2024-05" db="EMBL/GenBank/DDBJ databases">
        <title>Genetic variation in Jamaican populations of the coffee berry borer (Hypothenemus hampei).</title>
        <authorList>
            <person name="Errbii M."/>
            <person name="Myrie A."/>
        </authorList>
    </citation>
    <scope>NUCLEOTIDE SEQUENCE [LARGE SCALE GENOMIC DNA]</scope>
    <source>
        <strain evidence="11">JA-Hopewell-2020-01-JO</strain>
        <tissue evidence="11">Whole body</tissue>
    </source>
</reference>
<feature type="compositionally biased region" description="Polar residues" evidence="6">
    <location>
        <begin position="657"/>
        <end position="677"/>
    </location>
</feature>
<keyword evidence="2 7" id="KW-0812">Transmembrane</keyword>
<organism evidence="11 12">
    <name type="scientific">Hypothenemus hampei</name>
    <name type="common">Coffee berry borer</name>
    <dbReference type="NCBI Taxonomy" id="57062"/>
    <lineage>
        <taxon>Eukaryota</taxon>
        <taxon>Metazoa</taxon>
        <taxon>Ecdysozoa</taxon>
        <taxon>Arthropoda</taxon>
        <taxon>Hexapoda</taxon>
        <taxon>Insecta</taxon>
        <taxon>Pterygota</taxon>
        <taxon>Neoptera</taxon>
        <taxon>Endopterygota</taxon>
        <taxon>Coleoptera</taxon>
        <taxon>Polyphaga</taxon>
        <taxon>Cucujiformia</taxon>
        <taxon>Curculionidae</taxon>
        <taxon>Scolytinae</taxon>
        <taxon>Hypothenemus</taxon>
    </lineage>
</organism>
<comment type="subcellular location">
    <subcellularLocation>
        <location evidence="1">Membrane</location>
        <topology evidence="1">Multi-pass membrane protein</topology>
    </subcellularLocation>
</comment>
<evidence type="ECO:0000259" key="10">
    <source>
        <dbReference type="Pfam" id="PF21892"/>
    </source>
</evidence>
<dbReference type="EMBL" id="JBDJPC010000005">
    <property type="protein sequence ID" value="KAL1501773.1"/>
    <property type="molecule type" value="Genomic_DNA"/>
</dbReference>
<dbReference type="Proteomes" id="UP001566132">
    <property type="component" value="Unassembled WGS sequence"/>
</dbReference>
<evidence type="ECO:0000256" key="2">
    <source>
        <dbReference type="ARBA" id="ARBA00022692"/>
    </source>
</evidence>
<dbReference type="PANTHER" id="PTHR23252:SF24">
    <property type="entry name" value="TRANSMEMBRANE PROTEIN 145"/>
    <property type="match status" value="1"/>
</dbReference>
<evidence type="ECO:0000256" key="1">
    <source>
        <dbReference type="ARBA" id="ARBA00004141"/>
    </source>
</evidence>
<dbReference type="InterPro" id="IPR019336">
    <property type="entry name" value="GPR180/TMEM145_TM"/>
</dbReference>
<feature type="transmembrane region" description="Helical" evidence="7">
    <location>
        <begin position="370"/>
        <end position="389"/>
    </location>
</feature>
<evidence type="ECO:0000256" key="8">
    <source>
        <dbReference type="SAM" id="SignalP"/>
    </source>
</evidence>
<feature type="domain" description="GPR180-like N-terminal" evidence="10">
    <location>
        <begin position="237"/>
        <end position="274"/>
    </location>
</feature>
<feature type="domain" description="GPR180-like N-terminal" evidence="10">
    <location>
        <begin position="23"/>
        <end position="114"/>
    </location>
</feature>
<gene>
    <name evidence="11" type="ORF">ABEB36_007038</name>
</gene>
<evidence type="ECO:0000256" key="3">
    <source>
        <dbReference type="ARBA" id="ARBA00022989"/>
    </source>
</evidence>
<keyword evidence="8" id="KW-0732">Signal</keyword>
<keyword evidence="4 7" id="KW-0472">Membrane</keyword>
<feature type="transmembrane region" description="Helical" evidence="7">
    <location>
        <begin position="442"/>
        <end position="466"/>
    </location>
</feature>
<feature type="transmembrane region" description="Helical" evidence="7">
    <location>
        <begin position="297"/>
        <end position="323"/>
    </location>
</feature>
<dbReference type="InterPro" id="IPR053880">
    <property type="entry name" value="GPR180-like_N"/>
</dbReference>
<feature type="transmembrane region" description="Helical" evidence="7">
    <location>
        <begin position="478"/>
        <end position="501"/>
    </location>
</feature>
<evidence type="ECO:0000256" key="6">
    <source>
        <dbReference type="SAM" id="MobiDB-lite"/>
    </source>
</evidence>
<feature type="transmembrane region" description="Helical" evidence="7">
    <location>
        <begin position="410"/>
        <end position="430"/>
    </location>
</feature>
<evidence type="ECO:0000256" key="4">
    <source>
        <dbReference type="ARBA" id="ARBA00023136"/>
    </source>
</evidence>
<dbReference type="GO" id="GO:0016020">
    <property type="term" value="C:membrane"/>
    <property type="evidence" value="ECO:0007669"/>
    <property type="project" value="UniProtKB-SubCell"/>
</dbReference>
<keyword evidence="5" id="KW-0325">Glycoprotein</keyword>